<evidence type="ECO:0000256" key="3">
    <source>
        <dbReference type="ARBA" id="ARBA00023163"/>
    </source>
</evidence>
<sequence>MELELTQTHGMLSLPGVRAQRSSAGLGWPGLFVSTQVEAPFAESFDGAATHLLILHRDGPVAVGRRVGGANLRRQVPAGGLFLHPAGQNLTVELGGELNSVHVYLADETLRAAGATEVRLTEEYGAVDPLVEQLVLALDGLVRDWTPSARTFLDHLTGCLAAHLARRYDHGPSARSGPPPRVRGLTDRQFAAVRELMDDRLAGPLPLDELATAASLSVRQFARSFKAATGQTPHRYLMKLRLQQATRLLRTGSLPIAEVAMRCGFAHQEHLTSVMRAQLGTTPGALRRAG</sequence>
<dbReference type="SMART" id="SM00342">
    <property type="entry name" value="HTH_ARAC"/>
    <property type="match status" value="1"/>
</dbReference>
<keyword evidence="3" id="KW-0804">Transcription</keyword>
<reference evidence="5 6" key="1">
    <citation type="submission" date="2021-01" db="EMBL/GenBank/DDBJ databases">
        <title>Whole genome shotgun sequence of Planotetraspora mira NBRC 15435.</title>
        <authorList>
            <person name="Komaki H."/>
            <person name="Tamura T."/>
        </authorList>
    </citation>
    <scope>NUCLEOTIDE SEQUENCE [LARGE SCALE GENOMIC DNA]</scope>
    <source>
        <strain evidence="5 6">NBRC 15435</strain>
    </source>
</reference>
<evidence type="ECO:0000313" key="6">
    <source>
        <dbReference type="Proteomes" id="UP000650628"/>
    </source>
</evidence>
<protein>
    <submittedName>
        <fullName evidence="5">AraC family transcriptional regulator</fullName>
    </submittedName>
</protein>
<dbReference type="PANTHER" id="PTHR46796:SF6">
    <property type="entry name" value="ARAC SUBFAMILY"/>
    <property type="match status" value="1"/>
</dbReference>
<dbReference type="Gene3D" id="1.10.10.60">
    <property type="entry name" value="Homeodomain-like"/>
    <property type="match status" value="1"/>
</dbReference>
<feature type="domain" description="HTH araC/xylS-type" evidence="4">
    <location>
        <begin position="191"/>
        <end position="289"/>
    </location>
</feature>
<dbReference type="AlphaFoldDB" id="A0A8J3XBU9"/>
<evidence type="ECO:0000313" key="5">
    <source>
        <dbReference type="EMBL" id="GII34594.1"/>
    </source>
</evidence>
<name>A0A8J3XBU9_9ACTN</name>
<comment type="caution">
    <text evidence="5">The sequence shown here is derived from an EMBL/GenBank/DDBJ whole genome shotgun (WGS) entry which is preliminary data.</text>
</comment>
<dbReference type="InterPro" id="IPR009057">
    <property type="entry name" value="Homeodomain-like_sf"/>
</dbReference>
<accession>A0A8J3XBU9</accession>
<dbReference type="PANTHER" id="PTHR46796">
    <property type="entry name" value="HTH-TYPE TRANSCRIPTIONAL ACTIVATOR RHAS-RELATED"/>
    <property type="match status" value="1"/>
</dbReference>
<keyword evidence="2" id="KW-0238">DNA-binding</keyword>
<dbReference type="GO" id="GO:0043565">
    <property type="term" value="F:sequence-specific DNA binding"/>
    <property type="evidence" value="ECO:0007669"/>
    <property type="project" value="InterPro"/>
</dbReference>
<gene>
    <name evidence="5" type="ORF">Pmi06nite_80360</name>
</gene>
<keyword evidence="6" id="KW-1185">Reference proteome</keyword>
<dbReference type="EMBL" id="BOOO01000053">
    <property type="protein sequence ID" value="GII34594.1"/>
    <property type="molecule type" value="Genomic_DNA"/>
</dbReference>
<dbReference type="InterPro" id="IPR018060">
    <property type="entry name" value="HTH_AraC"/>
</dbReference>
<keyword evidence="1" id="KW-0805">Transcription regulation</keyword>
<evidence type="ECO:0000259" key="4">
    <source>
        <dbReference type="PROSITE" id="PS01124"/>
    </source>
</evidence>
<dbReference type="Proteomes" id="UP000650628">
    <property type="component" value="Unassembled WGS sequence"/>
</dbReference>
<dbReference type="Pfam" id="PF12833">
    <property type="entry name" value="HTH_18"/>
    <property type="match status" value="1"/>
</dbReference>
<dbReference type="SUPFAM" id="SSF46689">
    <property type="entry name" value="Homeodomain-like"/>
    <property type="match status" value="2"/>
</dbReference>
<organism evidence="5 6">
    <name type="scientific">Planotetraspora mira</name>
    <dbReference type="NCBI Taxonomy" id="58121"/>
    <lineage>
        <taxon>Bacteria</taxon>
        <taxon>Bacillati</taxon>
        <taxon>Actinomycetota</taxon>
        <taxon>Actinomycetes</taxon>
        <taxon>Streptosporangiales</taxon>
        <taxon>Streptosporangiaceae</taxon>
        <taxon>Planotetraspora</taxon>
    </lineage>
</organism>
<proteinExistence type="predicted"/>
<evidence type="ECO:0000256" key="2">
    <source>
        <dbReference type="ARBA" id="ARBA00023125"/>
    </source>
</evidence>
<dbReference type="PROSITE" id="PS01124">
    <property type="entry name" value="HTH_ARAC_FAMILY_2"/>
    <property type="match status" value="1"/>
</dbReference>
<dbReference type="InterPro" id="IPR050204">
    <property type="entry name" value="AraC_XylS_family_regulators"/>
</dbReference>
<dbReference type="RefSeq" id="WP_239114520.1">
    <property type="nucleotide sequence ID" value="NZ_BOOO01000053.1"/>
</dbReference>
<evidence type="ECO:0000256" key="1">
    <source>
        <dbReference type="ARBA" id="ARBA00023015"/>
    </source>
</evidence>
<dbReference type="GO" id="GO:0003700">
    <property type="term" value="F:DNA-binding transcription factor activity"/>
    <property type="evidence" value="ECO:0007669"/>
    <property type="project" value="InterPro"/>
</dbReference>